<accession>A0ABY2NPL5</accession>
<name>A0ABY2NPL5_9LEPT</name>
<reference evidence="2" key="1">
    <citation type="journal article" date="2019" name="PLoS Negl. Trop. Dis.">
        <title>Revisiting the worldwide diversity of Leptospira species in the environment.</title>
        <authorList>
            <person name="Vincent A.T."/>
            <person name="Schiettekatte O."/>
            <person name="Bourhy P."/>
            <person name="Veyrier F.J."/>
            <person name="Picardeau M."/>
        </authorList>
    </citation>
    <scope>NUCLEOTIDE SEQUENCE [LARGE SCALE GENOMIC DNA]</scope>
    <source>
        <strain evidence="2">201601955</strain>
    </source>
</reference>
<sequence length="188" mass="22236">MILSALSCGLFSKNDPDFAGDIIDGPEKFQYDPNKLPVIGKTTEQELLEIYPKPWLRKTFKKPITKEILGRKFEMKKIIAYVNYLTAPLPNGGYVGMDYLYFHVFIDKNEIVQQYIVNHRIKEKANRNSIWVPGKYSNIKDKKHWGDGDFWPESVVDGDCYWAQRRDRKKYRQSEEIQCRYWDPVPVY</sequence>
<evidence type="ECO:0000313" key="2">
    <source>
        <dbReference type="Proteomes" id="UP000298112"/>
    </source>
</evidence>
<gene>
    <name evidence="1" type="ORF">EHQ95_08680</name>
</gene>
<organism evidence="1 2">
    <name type="scientific">Leptospira vanthielii</name>
    <dbReference type="NCBI Taxonomy" id="293085"/>
    <lineage>
        <taxon>Bacteria</taxon>
        <taxon>Pseudomonadati</taxon>
        <taxon>Spirochaetota</taxon>
        <taxon>Spirochaetia</taxon>
        <taxon>Leptospirales</taxon>
        <taxon>Leptospiraceae</taxon>
        <taxon>Leptospira</taxon>
    </lineage>
</organism>
<proteinExistence type="predicted"/>
<keyword evidence="2" id="KW-1185">Reference proteome</keyword>
<protein>
    <recommendedName>
        <fullName evidence="3">Lipoprotein</fullName>
    </recommendedName>
</protein>
<evidence type="ECO:0008006" key="3">
    <source>
        <dbReference type="Google" id="ProtNLM"/>
    </source>
</evidence>
<dbReference type="Proteomes" id="UP000298112">
    <property type="component" value="Unassembled WGS sequence"/>
</dbReference>
<dbReference type="EMBL" id="RQHF01000025">
    <property type="protein sequence ID" value="TGM56961.1"/>
    <property type="molecule type" value="Genomic_DNA"/>
</dbReference>
<comment type="caution">
    <text evidence="1">The sequence shown here is derived from an EMBL/GenBank/DDBJ whole genome shotgun (WGS) entry which is preliminary data.</text>
</comment>
<evidence type="ECO:0000313" key="1">
    <source>
        <dbReference type="EMBL" id="TGM56961.1"/>
    </source>
</evidence>